<dbReference type="AlphaFoldDB" id="A0AAD4CVL2"/>
<organism evidence="1 2">
    <name type="scientific">Aspergillus nanangensis</name>
    <dbReference type="NCBI Taxonomy" id="2582783"/>
    <lineage>
        <taxon>Eukaryota</taxon>
        <taxon>Fungi</taxon>
        <taxon>Dikarya</taxon>
        <taxon>Ascomycota</taxon>
        <taxon>Pezizomycotina</taxon>
        <taxon>Eurotiomycetes</taxon>
        <taxon>Eurotiomycetidae</taxon>
        <taxon>Eurotiales</taxon>
        <taxon>Aspergillaceae</taxon>
        <taxon>Aspergillus</taxon>
        <taxon>Aspergillus subgen. Circumdati</taxon>
    </lineage>
</organism>
<reference evidence="1" key="2">
    <citation type="submission" date="2020-02" db="EMBL/GenBank/DDBJ databases">
        <authorList>
            <person name="Gilchrist C.L.M."/>
            <person name="Chooi Y.-H."/>
        </authorList>
    </citation>
    <scope>NUCLEOTIDE SEQUENCE</scope>
    <source>
        <strain evidence="1">MST-FP2251</strain>
    </source>
</reference>
<gene>
    <name evidence="1" type="ORF">FE257_010837</name>
</gene>
<evidence type="ECO:0000313" key="2">
    <source>
        <dbReference type="Proteomes" id="UP001194746"/>
    </source>
</evidence>
<evidence type="ECO:0000313" key="1">
    <source>
        <dbReference type="EMBL" id="KAF9893525.1"/>
    </source>
</evidence>
<proteinExistence type="predicted"/>
<dbReference type="Proteomes" id="UP001194746">
    <property type="component" value="Unassembled WGS sequence"/>
</dbReference>
<accession>A0AAD4CVL2</accession>
<protein>
    <submittedName>
        <fullName evidence="1">Uncharacterized protein</fullName>
    </submittedName>
</protein>
<sequence length="147" mass="16305">MKVRTDGTWFTTWREDASSGMDYAFIFADTSTSAGYITVTGPAKDKIPCDFNAWTGDKVPIFTYNVSDSGFTLPVSLNGNQTLIIVFVSPQPHSPEAAFSRPPLWRLAQMVLTSSSHLSSMQFECRSMDGDSHRWITPMLERISAGI</sequence>
<keyword evidence="2" id="KW-1185">Reference proteome</keyword>
<reference evidence="1" key="1">
    <citation type="journal article" date="2019" name="Beilstein J. Org. Chem.">
        <title>Nanangenines: drimane sesquiterpenoids as the dominant metabolite cohort of a novel Australian fungus, Aspergillus nanangensis.</title>
        <authorList>
            <person name="Lacey H.J."/>
            <person name="Gilchrist C.L.M."/>
            <person name="Crombie A."/>
            <person name="Kalaitzis J.A."/>
            <person name="Vuong D."/>
            <person name="Rutledge P.J."/>
            <person name="Turner P."/>
            <person name="Pitt J.I."/>
            <person name="Lacey E."/>
            <person name="Chooi Y.H."/>
            <person name="Piggott A.M."/>
        </authorList>
    </citation>
    <scope>NUCLEOTIDE SEQUENCE</scope>
    <source>
        <strain evidence="1">MST-FP2251</strain>
    </source>
</reference>
<comment type="caution">
    <text evidence="1">The sequence shown here is derived from an EMBL/GenBank/DDBJ whole genome shotgun (WGS) entry which is preliminary data.</text>
</comment>
<dbReference type="EMBL" id="VCAU01000007">
    <property type="protein sequence ID" value="KAF9893525.1"/>
    <property type="molecule type" value="Genomic_DNA"/>
</dbReference>
<name>A0AAD4CVL2_ASPNN</name>